<name>A0A8H7DCB3_9AGAR</name>
<reference evidence="2" key="1">
    <citation type="submission" date="2020-05" db="EMBL/GenBank/DDBJ databases">
        <title>Mycena genomes resolve the evolution of fungal bioluminescence.</title>
        <authorList>
            <person name="Tsai I.J."/>
        </authorList>
    </citation>
    <scope>NUCLEOTIDE SEQUENCE</scope>
    <source>
        <strain evidence="2">160909Yilan</strain>
    </source>
</reference>
<evidence type="ECO:0008006" key="4">
    <source>
        <dbReference type="Google" id="ProtNLM"/>
    </source>
</evidence>
<dbReference type="InterPro" id="IPR036188">
    <property type="entry name" value="FAD/NAD-bd_sf"/>
</dbReference>
<keyword evidence="1" id="KW-0812">Transmembrane</keyword>
<keyword evidence="3" id="KW-1185">Reference proteome</keyword>
<comment type="caution">
    <text evidence="2">The sequence shown here is derived from an EMBL/GenBank/DDBJ whole genome shotgun (WGS) entry which is preliminary data.</text>
</comment>
<dbReference type="SUPFAM" id="SSF51905">
    <property type="entry name" value="FAD/NAD(P)-binding domain"/>
    <property type="match status" value="1"/>
</dbReference>
<protein>
    <recommendedName>
        <fullName evidence="4">FAD/NAD(P)-binding domain-containing protein</fullName>
    </recommendedName>
</protein>
<dbReference type="Proteomes" id="UP000623467">
    <property type="component" value="Unassembled WGS sequence"/>
</dbReference>
<sequence length="524" mass="58212">MWTHIYSASVLYPVSAVCFFAVCFAWQKLCKSPASWLKQLDVLGRPGKHTLPGIAVVCGGSIAGIITARICADHFERVIIIDPEIEDPEKPKTRILQYNAAHAFLSLFGEGARRLWPNFDAEMIKAGARFDVADTQIHYSGIPLLNPYHDYPPGQFPKMLNIRRSNAQKVLHRLLMSSNVTRLAGTVRGVRATEDRASIESVTVRLLDGSHLSIDDVALVADCTGTTQAGLKWLKSAGFNVPQDIRSSYHANISYVTVYFTVPPELGVRLPIPAALQSTASVYIYLPHDDAQSLIVSLSNVDNNMMQLIFLDTYGHDLPRTGAEVLSFVTGIRGCKKPIPSWFIEVIELLCEHGNPSFDAVKIPPQSFVRYHSLATGDLPSNFIAMGDAFLQLNPIHGQGFSKAIMNGMALNYFLHAVTSNSGVTSLPRDFAARYFKNSRHTMNALWDGTRLHDYGTRLCVPMDGESKDIGRFARWFEGKLISASTKDEEVASALWHVRHMFASERVFLAPTVLWKILTTRSLF</sequence>
<proteinExistence type="predicted"/>
<evidence type="ECO:0000313" key="3">
    <source>
        <dbReference type="Proteomes" id="UP000623467"/>
    </source>
</evidence>
<gene>
    <name evidence="2" type="ORF">MSAN_00947000</name>
</gene>
<dbReference type="AlphaFoldDB" id="A0A8H7DCB3"/>
<keyword evidence="1" id="KW-0472">Membrane</keyword>
<keyword evidence="1" id="KW-1133">Transmembrane helix</keyword>
<evidence type="ECO:0000256" key="1">
    <source>
        <dbReference type="SAM" id="Phobius"/>
    </source>
</evidence>
<dbReference type="Gene3D" id="3.50.50.60">
    <property type="entry name" value="FAD/NAD(P)-binding domain"/>
    <property type="match status" value="1"/>
</dbReference>
<dbReference type="OrthoDB" id="10051892at2759"/>
<dbReference type="EMBL" id="JACAZH010000006">
    <property type="protein sequence ID" value="KAF7366883.1"/>
    <property type="molecule type" value="Genomic_DNA"/>
</dbReference>
<feature type="transmembrane region" description="Helical" evidence="1">
    <location>
        <begin position="6"/>
        <end position="26"/>
    </location>
</feature>
<organism evidence="2 3">
    <name type="scientific">Mycena sanguinolenta</name>
    <dbReference type="NCBI Taxonomy" id="230812"/>
    <lineage>
        <taxon>Eukaryota</taxon>
        <taxon>Fungi</taxon>
        <taxon>Dikarya</taxon>
        <taxon>Basidiomycota</taxon>
        <taxon>Agaricomycotina</taxon>
        <taxon>Agaricomycetes</taxon>
        <taxon>Agaricomycetidae</taxon>
        <taxon>Agaricales</taxon>
        <taxon>Marasmiineae</taxon>
        <taxon>Mycenaceae</taxon>
        <taxon>Mycena</taxon>
    </lineage>
</organism>
<evidence type="ECO:0000313" key="2">
    <source>
        <dbReference type="EMBL" id="KAF7366883.1"/>
    </source>
</evidence>
<accession>A0A8H7DCB3</accession>